<comment type="caution">
    <text evidence="2">The sequence shown here is derived from an EMBL/GenBank/DDBJ whole genome shotgun (WGS) entry which is preliminary data.</text>
</comment>
<dbReference type="InterPro" id="IPR051683">
    <property type="entry name" value="Enoyl-CoA_Hydratase/Isomerase"/>
</dbReference>
<comment type="similarity">
    <text evidence="1">Belongs to the enoyl-CoA hydratase/isomerase family.</text>
</comment>
<dbReference type="InterPro" id="IPR014748">
    <property type="entry name" value="Enoyl-CoA_hydra_C"/>
</dbReference>
<dbReference type="Gene3D" id="1.10.12.10">
    <property type="entry name" value="Lyase 2-enoyl-coa Hydratase, Chain A, domain 2"/>
    <property type="match status" value="1"/>
</dbReference>
<dbReference type="PANTHER" id="PTHR42964">
    <property type="entry name" value="ENOYL-COA HYDRATASE"/>
    <property type="match status" value="1"/>
</dbReference>
<keyword evidence="2" id="KW-0413">Isomerase</keyword>
<dbReference type="GO" id="GO:0016853">
    <property type="term" value="F:isomerase activity"/>
    <property type="evidence" value="ECO:0007669"/>
    <property type="project" value="UniProtKB-KW"/>
</dbReference>
<protein>
    <submittedName>
        <fullName evidence="2">Enoyl-CoA hydratase/isomerase family protein</fullName>
    </submittedName>
</protein>
<evidence type="ECO:0000256" key="1">
    <source>
        <dbReference type="ARBA" id="ARBA00005254"/>
    </source>
</evidence>
<dbReference type="PANTHER" id="PTHR42964:SF1">
    <property type="entry name" value="POLYKETIDE BIOSYNTHESIS ENOYL-COA HYDRATASE PKSH-RELATED"/>
    <property type="match status" value="1"/>
</dbReference>
<dbReference type="AlphaFoldDB" id="A0A4S3TQT7"/>
<sequence>MSTRSADLGNEDLEVTTSDDGVVAWVTIDRPDVHNALSDDVLTGLSEVAAATHERDIRVVVIRGAGGTFCSGGDLQGMDDAEPEPMIDRRRGSSGLADLLEELIDADALTVAAVEGYCLAGGCGLAAGCDFVLAADDAEFGTPEVNVGMFPMQAMAAIMPAVGEKKGLKLMFTGEHIDAETAERIGLATDVLDADAFETELAAYVDDLARNSPVLISMGKEAYYTQRDMTVEQSYSYLKEMLTLLMESEDHEEGVAAFVEDREPEWGKRP</sequence>
<dbReference type="Proteomes" id="UP000318864">
    <property type="component" value="Unassembled WGS sequence"/>
</dbReference>
<name>A0A4S3TQT7_9EURY</name>
<dbReference type="Gene3D" id="3.90.226.10">
    <property type="entry name" value="2-enoyl-CoA Hydratase, Chain A, domain 1"/>
    <property type="match status" value="1"/>
</dbReference>
<dbReference type="InterPro" id="IPR001753">
    <property type="entry name" value="Enoyl-CoA_hydra/iso"/>
</dbReference>
<dbReference type="RefSeq" id="WP_141463586.1">
    <property type="nucleotide sequence ID" value="NZ_RBZW01000013.1"/>
</dbReference>
<dbReference type="InterPro" id="IPR029045">
    <property type="entry name" value="ClpP/crotonase-like_dom_sf"/>
</dbReference>
<dbReference type="Pfam" id="PF00378">
    <property type="entry name" value="ECH_1"/>
    <property type="match status" value="1"/>
</dbReference>
<accession>A0A4S3TQT7</accession>
<dbReference type="GO" id="GO:0008300">
    <property type="term" value="P:isoprenoid catabolic process"/>
    <property type="evidence" value="ECO:0007669"/>
    <property type="project" value="TreeGrafter"/>
</dbReference>
<dbReference type="SUPFAM" id="SSF52096">
    <property type="entry name" value="ClpP/crotonase"/>
    <property type="match status" value="1"/>
</dbReference>
<dbReference type="OrthoDB" id="27846at2157"/>
<proteinExistence type="inferred from homology"/>
<dbReference type="CDD" id="cd06558">
    <property type="entry name" value="crotonase-like"/>
    <property type="match status" value="1"/>
</dbReference>
<evidence type="ECO:0000313" key="3">
    <source>
        <dbReference type="Proteomes" id="UP000318864"/>
    </source>
</evidence>
<evidence type="ECO:0000313" key="2">
    <source>
        <dbReference type="EMBL" id="THE66000.1"/>
    </source>
</evidence>
<keyword evidence="3" id="KW-1185">Reference proteome</keyword>
<organism evidence="2 3">
    <name type="scientific">Salinadaptatus halalkaliphilus</name>
    <dbReference type="NCBI Taxonomy" id="2419781"/>
    <lineage>
        <taxon>Archaea</taxon>
        <taxon>Methanobacteriati</taxon>
        <taxon>Methanobacteriota</taxon>
        <taxon>Stenosarchaea group</taxon>
        <taxon>Halobacteria</taxon>
        <taxon>Halobacteriales</taxon>
        <taxon>Natrialbaceae</taxon>
        <taxon>Salinadaptatus</taxon>
    </lineage>
</organism>
<gene>
    <name evidence="2" type="ORF">D8Y22_04820</name>
</gene>
<dbReference type="EMBL" id="RBZW01000013">
    <property type="protein sequence ID" value="THE66000.1"/>
    <property type="molecule type" value="Genomic_DNA"/>
</dbReference>
<reference evidence="2 3" key="1">
    <citation type="submission" date="2018-10" db="EMBL/GenBank/DDBJ databases">
        <title>Natronolimnobius sp. XQ-INN 246 isolated from Inner Mongolia Autonomous Region of China.</title>
        <authorList>
            <person name="Xue Q."/>
        </authorList>
    </citation>
    <scope>NUCLEOTIDE SEQUENCE [LARGE SCALE GENOMIC DNA]</scope>
    <source>
        <strain evidence="2 3">XQ-INN 246</strain>
    </source>
</reference>